<evidence type="ECO:0000256" key="6">
    <source>
        <dbReference type="ARBA" id="ARBA00022777"/>
    </source>
</evidence>
<dbReference type="InterPro" id="IPR003661">
    <property type="entry name" value="HisK_dim/P_dom"/>
</dbReference>
<dbReference type="PRINTS" id="PR00344">
    <property type="entry name" value="BCTRLSENSOR"/>
</dbReference>
<evidence type="ECO:0000259" key="11">
    <source>
        <dbReference type="PROSITE" id="PS50109"/>
    </source>
</evidence>
<dbReference type="Gene3D" id="3.30.565.10">
    <property type="entry name" value="Histidine kinase-like ATPase, C-terminal domain"/>
    <property type="match status" value="1"/>
</dbReference>
<feature type="transmembrane region" description="Helical" evidence="10">
    <location>
        <begin position="191"/>
        <end position="214"/>
    </location>
</feature>
<reference evidence="12 13" key="1">
    <citation type="submission" date="2021-12" db="EMBL/GenBank/DDBJ databases">
        <title>Discovery of the Pendulisporaceae a myxobacterial family with distinct sporulation behavior and unique specialized metabolism.</title>
        <authorList>
            <person name="Garcia R."/>
            <person name="Popoff A."/>
            <person name="Bader C.D."/>
            <person name="Loehr J."/>
            <person name="Walesch S."/>
            <person name="Walt C."/>
            <person name="Boldt J."/>
            <person name="Bunk B."/>
            <person name="Haeckl F.J.F.P.J."/>
            <person name="Gunesch A.P."/>
            <person name="Birkelbach J."/>
            <person name="Nuebel U."/>
            <person name="Pietschmann T."/>
            <person name="Bach T."/>
            <person name="Mueller R."/>
        </authorList>
    </citation>
    <scope>NUCLEOTIDE SEQUENCE [LARGE SCALE GENOMIC DNA]</scope>
    <source>
        <strain evidence="12 13">MSr12523</strain>
    </source>
</reference>
<feature type="region of interest" description="Disordered" evidence="9">
    <location>
        <begin position="572"/>
        <end position="595"/>
    </location>
</feature>
<evidence type="ECO:0000256" key="10">
    <source>
        <dbReference type="SAM" id="Phobius"/>
    </source>
</evidence>
<feature type="transmembrane region" description="Helical" evidence="10">
    <location>
        <begin position="158"/>
        <end position="179"/>
    </location>
</feature>
<comment type="catalytic activity">
    <reaction evidence="1">
        <text>ATP + protein L-histidine = ADP + protein N-phospho-L-histidine.</text>
        <dbReference type="EC" id="2.7.13.3"/>
    </reaction>
</comment>
<dbReference type="InterPro" id="IPR029016">
    <property type="entry name" value="GAF-like_dom_sf"/>
</dbReference>
<feature type="transmembrane region" description="Helical" evidence="10">
    <location>
        <begin position="102"/>
        <end position="121"/>
    </location>
</feature>
<dbReference type="SUPFAM" id="SSF55874">
    <property type="entry name" value="ATPase domain of HSP90 chaperone/DNA topoisomerase II/histidine kinase"/>
    <property type="match status" value="1"/>
</dbReference>
<feature type="transmembrane region" description="Helical" evidence="10">
    <location>
        <begin position="9"/>
        <end position="25"/>
    </location>
</feature>
<dbReference type="PANTHER" id="PTHR43065">
    <property type="entry name" value="SENSOR HISTIDINE KINASE"/>
    <property type="match status" value="1"/>
</dbReference>
<dbReference type="Proteomes" id="UP001379533">
    <property type="component" value="Chromosome"/>
</dbReference>
<evidence type="ECO:0000256" key="9">
    <source>
        <dbReference type="SAM" id="MobiDB-lite"/>
    </source>
</evidence>
<keyword evidence="10" id="KW-1133">Transmembrane helix</keyword>
<keyword evidence="10" id="KW-0472">Membrane</keyword>
<evidence type="ECO:0000256" key="4">
    <source>
        <dbReference type="ARBA" id="ARBA00022679"/>
    </source>
</evidence>
<gene>
    <name evidence="12" type="ORF">LZC95_42205</name>
</gene>
<evidence type="ECO:0000256" key="3">
    <source>
        <dbReference type="ARBA" id="ARBA00022553"/>
    </source>
</evidence>
<keyword evidence="8" id="KW-0902">Two-component regulatory system</keyword>
<keyword evidence="13" id="KW-1185">Reference proteome</keyword>
<dbReference type="PANTHER" id="PTHR43065:SF10">
    <property type="entry name" value="PEROXIDE STRESS-ACTIVATED HISTIDINE KINASE MAK3"/>
    <property type="match status" value="1"/>
</dbReference>
<dbReference type="InterPro" id="IPR005467">
    <property type="entry name" value="His_kinase_dom"/>
</dbReference>
<dbReference type="PROSITE" id="PS50109">
    <property type="entry name" value="HIS_KIN"/>
    <property type="match status" value="1"/>
</dbReference>
<dbReference type="Gene3D" id="1.10.287.130">
    <property type="match status" value="1"/>
</dbReference>
<dbReference type="GO" id="GO:0005524">
    <property type="term" value="F:ATP binding"/>
    <property type="evidence" value="ECO:0007669"/>
    <property type="project" value="UniProtKB-KW"/>
</dbReference>
<dbReference type="InterPro" id="IPR003018">
    <property type="entry name" value="GAF"/>
</dbReference>
<dbReference type="InterPro" id="IPR036890">
    <property type="entry name" value="HATPase_C_sf"/>
</dbReference>
<organism evidence="12 13">
    <name type="scientific">Pendulispora brunnea</name>
    <dbReference type="NCBI Taxonomy" id="2905690"/>
    <lineage>
        <taxon>Bacteria</taxon>
        <taxon>Pseudomonadati</taxon>
        <taxon>Myxococcota</taxon>
        <taxon>Myxococcia</taxon>
        <taxon>Myxococcales</taxon>
        <taxon>Sorangiineae</taxon>
        <taxon>Pendulisporaceae</taxon>
        <taxon>Pendulispora</taxon>
    </lineage>
</organism>
<keyword evidence="5" id="KW-0547">Nucleotide-binding</keyword>
<sequence length="691" mass="75549">MLLRGRRGVHWLFAAFSLEVALWWGSQSLFGLFQATIWARATAVLTVLLPQFAVHLFQSIVPLDSDAERPSTLTKFATAVGIPVLVLELSPYHETPFALGLTYFYVFGLIAAALVSLALRGRKSPSRAVRDRVNFLVAVGAAATTFTLADFLSFLGVYLPPIGAVLSIVFLFVLAESLARPRLADLYEMAGRLLVATALAFALAGIFYVFVTYIGRFNTMYLNAVLAAIVFLVLFEPLQNEVETRMHQFFFRERYDLETSIDELKRRLSHVLEIDEMAETVLAGLESSHRVTSCAIYLRDQDGNGFDMIGSVGDEPVMRLETLSVRPLLDRLQATVSLSLEEIAREQKDSPLLTVASATLGPHKNSVLLAVKGDEGEIVGVICIADERMRDAFTPEEIALLETVASQIGVAIANSRIYSRMKERDRLAALGAMAAGLAHEVKNPLGAIKGAAQLLEESEEGASAPGASDSREFVGIILEEVDRLNRVVASFLDYARPHAGNPIPLDINAAVRRTMQILTSQKAESLEFRMELTEPLPRAKIDAEQFRQVLINVIQNGAQAMDGRGRITVSTARRTRRRPWPSRQESERPAVSERSLTNEVEMVEVSVRDTGPGISQKVLKHIFVPFFTTKEQGTGLGLAISQSIVQNAGGIIDVQTQAGAGTTFTILLPAATDTLRTPLGTPTPTNLLTSS</sequence>
<dbReference type="SUPFAM" id="SSF47384">
    <property type="entry name" value="Homodimeric domain of signal transducing histidine kinase"/>
    <property type="match status" value="1"/>
</dbReference>
<dbReference type="Gene3D" id="3.30.450.40">
    <property type="match status" value="1"/>
</dbReference>
<evidence type="ECO:0000256" key="2">
    <source>
        <dbReference type="ARBA" id="ARBA00012438"/>
    </source>
</evidence>
<dbReference type="SMART" id="SM00065">
    <property type="entry name" value="GAF"/>
    <property type="match status" value="1"/>
</dbReference>
<feature type="domain" description="Histidine kinase" evidence="11">
    <location>
        <begin position="436"/>
        <end position="672"/>
    </location>
</feature>
<feature type="transmembrane region" description="Helical" evidence="10">
    <location>
        <begin position="220"/>
        <end position="238"/>
    </location>
</feature>
<dbReference type="EC" id="2.7.13.3" evidence="2"/>
<evidence type="ECO:0000256" key="8">
    <source>
        <dbReference type="ARBA" id="ARBA00023012"/>
    </source>
</evidence>
<dbReference type="InterPro" id="IPR004358">
    <property type="entry name" value="Sig_transdc_His_kin-like_C"/>
</dbReference>
<accession>A0ABZ2K701</accession>
<keyword evidence="4" id="KW-0808">Transferase</keyword>
<dbReference type="Pfam" id="PF01590">
    <property type="entry name" value="GAF"/>
    <property type="match status" value="1"/>
</dbReference>
<keyword evidence="6" id="KW-0418">Kinase</keyword>
<keyword evidence="3" id="KW-0597">Phosphoprotein</keyword>
<dbReference type="Pfam" id="PF00512">
    <property type="entry name" value="HisKA"/>
    <property type="match status" value="1"/>
</dbReference>
<dbReference type="CDD" id="cd00082">
    <property type="entry name" value="HisKA"/>
    <property type="match status" value="1"/>
</dbReference>
<keyword evidence="10" id="KW-0812">Transmembrane</keyword>
<dbReference type="RefSeq" id="WP_394843652.1">
    <property type="nucleotide sequence ID" value="NZ_CP089982.1"/>
</dbReference>
<dbReference type="SMART" id="SM00387">
    <property type="entry name" value="HATPase_c"/>
    <property type="match status" value="1"/>
</dbReference>
<dbReference type="Pfam" id="PF02518">
    <property type="entry name" value="HATPase_c"/>
    <property type="match status" value="1"/>
</dbReference>
<keyword evidence="7 12" id="KW-0067">ATP-binding</keyword>
<dbReference type="SMART" id="SM00388">
    <property type="entry name" value="HisKA"/>
    <property type="match status" value="1"/>
</dbReference>
<dbReference type="EMBL" id="CP089982">
    <property type="protein sequence ID" value="WXA93052.1"/>
    <property type="molecule type" value="Genomic_DNA"/>
</dbReference>
<dbReference type="InterPro" id="IPR003594">
    <property type="entry name" value="HATPase_dom"/>
</dbReference>
<evidence type="ECO:0000256" key="7">
    <source>
        <dbReference type="ARBA" id="ARBA00022840"/>
    </source>
</evidence>
<dbReference type="SUPFAM" id="SSF55781">
    <property type="entry name" value="GAF domain-like"/>
    <property type="match status" value="1"/>
</dbReference>
<evidence type="ECO:0000256" key="1">
    <source>
        <dbReference type="ARBA" id="ARBA00000085"/>
    </source>
</evidence>
<protein>
    <recommendedName>
        <fullName evidence="2">histidine kinase</fullName>
        <ecNumber evidence="2">2.7.13.3</ecNumber>
    </recommendedName>
</protein>
<evidence type="ECO:0000313" key="13">
    <source>
        <dbReference type="Proteomes" id="UP001379533"/>
    </source>
</evidence>
<dbReference type="InterPro" id="IPR036097">
    <property type="entry name" value="HisK_dim/P_sf"/>
</dbReference>
<evidence type="ECO:0000313" key="12">
    <source>
        <dbReference type="EMBL" id="WXA93052.1"/>
    </source>
</evidence>
<proteinExistence type="predicted"/>
<evidence type="ECO:0000256" key="5">
    <source>
        <dbReference type="ARBA" id="ARBA00022741"/>
    </source>
</evidence>
<name>A0ABZ2K701_9BACT</name>